<evidence type="ECO:0000313" key="2">
    <source>
        <dbReference type="WBParaSite" id="ES5_v2.g20819.t1"/>
    </source>
</evidence>
<dbReference type="Proteomes" id="UP000887579">
    <property type="component" value="Unplaced"/>
</dbReference>
<reference evidence="2" key="1">
    <citation type="submission" date="2022-11" db="UniProtKB">
        <authorList>
            <consortium name="WormBaseParasite"/>
        </authorList>
    </citation>
    <scope>IDENTIFICATION</scope>
</reference>
<evidence type="ECO:0000313" key="1">
    <source>
        <dbReference type="Proteomes" id="UP000887579"/>
    </source>
</evidence>
<dbReference type="WBParaSite" id="ES5_v2.g20819.t1">
    <property type="protein sequence ID" value="ES5_v2.g20819.t1"/>
    <property type="gene ID" value="ES5_v2.g20819"/>
</dbReference>
<organism evidence="1 2">
    <name type="scientific">Panagrolaimus sp. ES5</name>
    <dbReference type="NCBI Taxonomy" id="591445"/>
    <lineage>
        <taxon>Eukaryota</taxon>
        <taxon>Metazoa</taxon>
        <taxon>Ecdysozoa</taxon>
        <taxon>Nematoda</taxon>
        <taxon>Chromadorea</taxon>
        <taxon>Rhabditida</taxon>
        <taxon>Tylenchina</taxon>
        <taxon>Panagrolaimomorpha</taxon>
        <taxon>Panagrolaimoidea</taxon>
        <taxon>Panagrolaimidae</taxon>
        <taxon>Panagrolaimus</taxon>
    </lineage>
</organism>
<protein>
    <submittedName>
        <fullName evidence="2">Major sperm protein</fullName>
    </submittedName>
</protein>
<accession>A0AC34FVQ5</accession>
<proteinExistence type="predicted"/>
<name>A0AC34FVQ5_9BILA</name>
<sequence length="211" mass="24058">MDNRIVFFPSETVSFRSITLKQIIQLSITNNWDRSIIFKMKTTRPQLFKMRPVFGLIEKGQEKTIRLIFKGFGPTEKPPCTRDRFTIVVAPAPANCIDPSRVWKQNKCPEVLTQTARKVLRIEYGEVDNSKLVSVRPNFGVKTPEQIAILRKKFPDLREDLLLKLPLSACEPEPPVAKENKPQFPDANNNNKPKKDGKNETEDSSSSSSED</sequence>